<sequence>MTFGDSSVESGETPMERWSKALFALFHYLDLVLHWGFADQYRQVAALSSVHPSLHSLLSNIGMSSIVRRFLLRLASVPPMLL</sequence>
<evidence type="ECO:0000313" key="2">
    <source>
        <dbReference type="Proteomes" id="UP000823775"/>
    </source>
</evidence>
<name>A0ABS8VGR1_DATST</name>
<evidence type="ECO:0000313" key="1">
    <source>
        <dbReference type="EMBL" id="MCD9646097.1"/>
    </source>
</evidence>
<organism evidence="1 2">
    <name type="scientific">Datura stramonium</name>
    <name type="common">Jimsonweed</name>
    <name type="synonym">Common thornapple</name>
    <dbReference type="NCBI Taxonomy" id="4076"/>
    <lineage>
        <taxon>Eukaryota</taxon>
        <taxon>Viridiplantae</taxon>
        <taxon>Streptophyta</taxon>
        <taxon>Embryophyta</taxon>
        <taxon>Tracheophyta</taxon>
        <taxon>Spermatophyta</taxon>
        <taxon>Magnoliopsida</taxon>
        <taxon>eudicotyledons</taxon>
        <taxon>Gunneridae</taxon>
        <taxon>Pentapetalae</taxon>
        <taxon>asterids</taxon>
        <taxon>lamiids</taxon>
        <taxon>Solanales</taxon>
        <taxon>Solanaceae</taxon>
        <taxon>Solanoideae</taxon>
        <taxon>Datureae</taxon>
        <taxon>Datura</taxon>
    </lineage>
</organism>
<comment type="caution">
    <text evidence="1">The sequence shown here is derived from an EMBL/GenBank/DDBJ whole genome shotgun (WGS) entry which is preliminary data.</text>
</comment>
<dbReference type="EMBL" id="JACEIK010004666">
    <property type="protein sequence ID" value="MCD9646097.1"/>
    <property type="molecule type" value="Genomic_DNA"/>
</dbReference>
<proteinExistence type="predicted"/>
<dbReference type="Proteomes" id="UP000823775">
    <property type="component" value="Unassembled WGS sequence"/>
</dbReference>
<protein>
    <submittedName>
        <fullName evidence="1">Uncharacterized protein</fullName>
    </submittedName>
</protein>
<gene>
    <name evidence="1" type="ORF">HAX54_035624</name>
</gene>
<accession>A0ABS8VGR1</accession>
<feature type="non-terminal residue" evidence="1">
    <location>
        <position position="82"/>
    </location>
</feature>
<keyword evidence="2" id="KW-1185">Reference proteome</keyword>
<reference evidence="1 2" key="1">
    <citation type="journal article" date="2021" name="BMC Genomics">
        <title>Datura genome reveals duplications of psychoactive alkaloid biosynthetic genes and high mutation rate following tissue culture.</title>
        <authorList>
            <person name="Rajewski A."/>
            <person name="Carter-House D."/>
            <person name="Stajich J."/>
            <person name="Litt A."/>
        </authorList>
    </citation>
    <scope>NUCLEOTIDE SEQUENCE [LARGE SCALE GENOMIC DNA]</scope>
    <source>
        <strain evidence="1">AR-01</strain>
    </source>
</reference>